<feature type="region of interest" description="Disordered" evidence="1">
    <location>
        <begin position="65"/>
        <end position="130"/>
    </location>
</feature>
<dbReference type="AlphaFoldDB" id="A0A080ZMC7"/>
<feature type="compositionally biased region" description="Basic and acidic residues" evidence="1">
    <location>
        <begin position="79"/>
        <end position="92"/>
    </location>
</feature>
<protein>
    <submittedName>
        <fullName evidence="2">Uncharacterized protein</fullName>
    </submittedName>
</protein>
<dbReference type="EMBL" id="ANJA01002837">
    <property type="protein sequence ID" value="ETO67788.1"/>
    <property type="molecule type" value="Genomic_DNA"/>
</dbReference>
<organism evidence="2 3">
    <name type="scientific">Phytophthora nicotianae P1976</name>
    <dbReference type="NCBI Taxonomy" id="1317066"/>
    <lineage>
        <taxon>Eukaryota</taxon>
        <taxon>Sar</taxon>
        <taxon>Stramenopiles</taxon>
        <taxon>Oomycota</taxon>
        <taxon>Peronosporomycetes</taxon>
        <taxon>Peronosporales</taxon>
        <taxon>Peronosporaceae</taxon>
        <taxon>Phytophthora</taxon>
    </lineage>
</organism>
<feature type="region of interest" description="Disordered" evidence="1">
    <location>
        <begin position="24"/>
        <end position="46"/>
    </location>
</feature>
<dbReference type="Proteomes" id="UP000028582">
    <property type="component" value="Unassembled WGS sequence"/>
</dbReference>
<accession>A0A080ZMC7</accession>
<feature type="compositionally biased region" description="Low complexity" evidence="1">
    <location>
        <begin position="224"/>
        <end position="236"/>
    </location>
</feature>
<evidence type="ECO:0000256" key="1">
    <source>
        <dbReference type="SAM" id="MobiDB-lite"/>
    </source>
</evidence>
<evidence type="ECO:0000313" key="2">
    <source>
        <dbReference type="EMBL" id="ETO67788.1"/>
    </source>
</evidence>
<sequence length="269" mass="29061">MFPPEGAHDTDAGRRLLLLPPWGAHDRKAGRRPLLRPSHSTTSPLLIRGVLVGESAVMEYAIKSGLLGGDGGNEGNDEDGGKKDNDGDKSKGTNEGGDGNKGNEGDKVNESDKGNERVNEIRASQVDTSAQISQNTLNDLFGRSSDSDVELSQAAVTRAFDLSPTELEQHHDAAPSLQLLSEAPEMESDSQLDPLPVTAPDHAHKARRNIKTDVNYIPEIENMSAYESYSSGSSDENVNEDNDDSDDLKRGYRDEQDDVGSEDDAVEMD</sequence>
<feature type="compositionally biased region" description="Basic and acidic residues" evidence="1">
    <location>
        <begin position="101"/>
        <end position="120"/>
    </location>
</feature>
<feature type="compositionally biased region" description="Acidic residues" evidence="1">
    <location>
        <begin position="255"/>
        <end position="269"/>
    </location>
</feature>
<evidence type="ECO:0000313" key="3">
    <source>
        <dbReference type="Proteomes" id="UP000028582"/>
    </source>
</evidence>
<comment type="caution">
    <text evidence="2">The sequence shown here is derived from an EMBL/GenBank/DDBJ whole genome shotgun (WGS) entry which is preliminary data.</text>
</comment>
<proteinExistence type="predicted"/>
<reference evidence="2 3" key="1">
    <citation type="submission" date="2013-11" db="EMBL/GenBank/DDBJ databases">
        <title>The Genome Sequence of Phytophthora parasitica P1976.</title>
        <authorList>
            <consortium name="The Broad Institute Genomics Platform"/>
            <person name="Russ C."/>
            <person name="Tyler B."/>
            <person name="Panabieres F."/>
            <person name="Shan W."/>
            <person name="Tripathy S."/>
            <person name="Grunwald N."/>
            <person name="Machado M."/>
            <person name="Johnson C.S."/>
            <person name="Walker B."/>
            <person name="Young S."/>
            <person name="Zeng Q."/>
            <person name="Gargeya S."/>
            <person name="Fitzgerald M."/>
            <person name="Haas B."/>
            <person name="Abouelleil A."/>
            <person name="Allen A.W."/>
            <person name="Alvarado L."/>
            <person name="Arachchi H.M."/>
            <person name="Berlin A.M."/>
            <person name="Chapman S.B."/>
            <person name="Gainer-Dewar J."/>
            <person name="Goldberg J."/>
            <person name="Griggs A."/>
            <person name="Gujja S."/>
            <person name="Hansen M."/>
            <person name="Howarth C."/>
            <person name="Imamovic A."/>
            <person name="Ireland A."/>
            <person name="Larimer J."/>
            <person name="McCowan C."/>
            <person name="Murphy C."/>
            <person name="Pearson M."/>
            <person name="Poon T.W."/>
            <person name="Priest M."/>
            <person name="Roberts A."/>
            <person name="Saif S."/>
            <person name="Shea T."/>
            <person name="Sisk P."/>
            <person name="Sykes S."/>
            <person name="Wortman J."/>
            <person name="Nusbaum C."/>
            <person name="Birren B."/>
        </authorList>
    </citation>
    <scope>NUCLEOTIDE SEQUENCE [LARGE SCALE GENOMIC DNA]</scope>
    <source>
        <strain evidence="2 3">P1976</strain>
    </source>
</reference>
<gene>
    <name evidence="2" type="ORF">F444_15316</name>
</gene>
<feature type="region of interest" description="Disordered" evidence="1">
    <location>
        <begin position="166"/>
        <end position="269"/>
    </location>
</feature>
<name>A0A080ZMC7_PHYNI</name>
<feature type="compositionally biased region" description="Acidic residues" evidence="1">
    <location>
        <begin position="237"/>
        <end position="246"/>
    </location>
</feature>